<name>A0A0M6WSP5_9FIRM</name>
<dbReference type="Proteomes" id="UP000049828">
    <property type="component" value="Unassembled WGS sequence"/>
</dbReference>
<evidence type="ECO:0000313" key="4">
    <source>
        <dbReference type="Proteomes" id="UP000049828"/>
    </source>
</evidence>
<accession>A0A0M6WSP5</accession>
<dbReference type="Proteomes" id="UP000095453">
    <property type="component" value="Unassembled WGS sequence"/>
</dbReference>
<evidence type="ECO:0000313" key="2">
    <source>
        <dbReference type="EMBL" id="CRL40209.1"/>
    </source>
</evidence>
<gene>
    <name evidence="3" type="ORF">ERS852444_01566</name>
    <name evidence="2" type="ORF">RIL183_05331</name>
</gene>
<dbReference type="EMBL" id="CVRS01000080">
    <property type="protein sequence ID" value="CRL40209.1"/>
    <property type="molecule type" value="Genomic_DNA"/>
</dbReference>
<feature type="transmembrane region" description="Helical" evidence="1">
    <location>
        <begin position="106"/>
        <end position="126"/>
    </location>
</feature>
<evidence type="ECO:0000256" key="1">
    <source>
        <dbReference type="SAM" id="Phobius"/>
    </source>
</evidence>
<dbReference type="Pfam" id="PF06686">
    <property type="entry name" value="SpoIIIAC"/>
    <property type="match status" value="2"/>
</dbReference>
<keyword evidence="1" id="KW-0812">Transmembrane</keyword>
<dbReference type="InterPro" id="IPR025664">
    <property type="entry name" value="Spore_III_AC/AD"/>
</dbReference>
<dbReference type="OrthoDB" id="1682150at2"/>
<dbReference type="EMBL" id="CYXX01000010">
    <property type="protein sequence ID" value="CUN03013.1"/>
    <property type="molecule type" value="Genomic_DNA"/>
</dbReference>
<proteinExistence type="predicted"/>
<evidence type="ECO:0000313" key="5">
    <source>
        <dbReference type="Proteomes" id="UP000095453"/>
    </source>
</evidence>
<feature type="transmembrane region" description="Helical" evidence="1">
    <location>
        <begin position="27"/>
        <end position="45"/>
    </location>
</feature>
<keyword evidence="1" id="KW-0472">Membrane</keyword>
<keyword evidence="1" id="KW-1133">Transmembrane helix</keyword>
<dbReference type="STRING" id="360807.ERS852392_01937"/>
<sequence>MDIIKVGILGVAAVLMAIPLRKEKQEYSMFLSMAVCICIFIYIITKVQIVLEFVEKLEGMIAIDSTYIGLVIKMVGITYAAEFAVNVCRDSGYGAIAGQIENFAKMSILVVSLPVLMAFIDTVGSLL</sequence>
<keyword evidence="4" id="KW-1185">Reference proteome</keyword>
<dbReference type="RefSeq" id="WP_055039911.1">
    <property type="nucleotide sequence ID" value="NZ_CVRS01000080.1"/>
</dbReference>
<reference evidence="4" key="1">
    <citation type="submission" date="2015-05" db="EMBL/GenBank/DDBJ databases">
        <authorList>
            <consortium name="Pathogen Informatics"/>
        </authorList>
    </citation>
    <scope>NUCLEOTIDE SEQUENCE [LARGE SCALE GENOMIC DNA]</scope>
    <source>
        <strain evidence="3 5">2789STDY5608887</strain>
        <strain evidence="4">L1-83</strain>
    </source>
</reference>
<protein>
    <submittedName>
        <fullName evidence="2">Stage III sporulation protein AD</fullName>
    </submittedName>
</protein>
<feature type="transmembrane region" description="Helical" evidence="1">
    <location>
        <begin position="65"/>
        <end position="85"/>
    </location>
</feature>
<reference evidence="2" key="2">
    <citation type="submission" date="2015-05" db="EMBL/GenBank/DDBJ databases">
        <authorList>
            <person name="Wang D.B."/>
            <person name="Wang M."/>
        </authorList>
    </citation>
    <scope>NUCLEOTIDE SEQUENCE [LARGE SCALE GENOMIC DNA]</scope>
    <source>
        <strain evidence="2">L1-83</strain>
    </source>
</reference>
<dbReference type="AlphaFoldDB" id="A0A0M6WSP5"/>
<evidence type="ECO:0000313" key="3">
    <source>
        <dbReference type="EMBL" id="CUN03013.1"/>
    </source>
</evidence>
<organism evidence="2 4">
    <name type="scientific">Roseburia inulinivorans</name>
    <dbReference type="NCBI Taxonomy" id="360807"/>
    <lineage>
        <taxon>Bacteria</taxon>
        <taxon>Bacillati</taxon>
        <taxon>Bacillota</taxon>
        <taxon>Clostridia</taxon>
        <taxon>Lachnospirales</taxon>
        <taxon>Lachnospiraceae</taxon>
        <taxon>Roseburia</taxon>
    </lineage>
</organism>